<protein>
    <recommendedName>
        <fullName evidence="1">Right handed beta helix domain-containing protein</fullName>
    </recommendedName>
</protein>
<dbReference type="NCBIfam" id="NF045639">
    <property type="entry name" value="GCX_COOH"/>
    <property type="match status" value="1"/>
</dbReference>
<dbReference type="InterPro" id="IPR059226">
    <property type="entry name" value="Choice_anch_Q_dom"/>
</dbReference>
<evidence type="ECO:0000259" key="1">
    <source>
        <dbReference type="Pfam" id="PF13229"/>
    </source>
</evidence>
<name>A0A831RXZ1_9GAMM</name>
<dbReference type="Gene3D" id="2.160.20.10">
    <property type="entry name" value="Single-stranded right-handed beta-helix, Pectin lyase-like"/>
    <property type="match status" value="1"/>
</dbReference>
<dbReference type="Proteomes" id="UP000886339">
    <property type="component" value="Unassembled WGS sequence"/>
</dbReference>
<gene>
    <name evidence="2" type="ORF">ENJ12_06335</name>
</gene>
<comment type="caution">
    <text evidence="2">The sequence shown here is derived from an EMBL/GenBank/DDBJ whole genome shotgun (WGS) entry which is preliminary data.</text>
</comment>
<dbReference type="SUPFAM" id="SSF51126">
    <property type="entry name" value="Pectin lyase-like"/>
    <property type="match status" value="1"/>
</dbReference>
<proteinExistence type="predicted"/>
<sequence length="559" mass="58290">MHTLHKYSVLLSFPARKLAALGILLLASSICGASSNFFVTPAGTGDCTQTSPCELQTALNLATDHDKVLLAQGTYTNTGEVVVAVTHSISLLGGWDNTNSNPVARDPGTYVSILDGENQRRVLTIAANTSPTIDGLTITRGNATGLGGGFSSSDAGGGIYSVDATPVITHNILTDNVASTQKDARGMGGAVYLQSASGSATVGHNRFLNNTAGIAIHLGDGGGLFLSSPGVIHDNEFRNNKGCRSCTGQGGAINVGWTEARPLITRNLIRDNQAQKGAGIDLFWSAAQVIGNDFVNNDAVSGSGIYAHYDKGSTISNNTLLANLNSTLWINITFPDQEKTIVSNNVIADSSTGIFAYSDWHIAAIDLIHNTLVNNTEGIYIGKNMTATLTNNLIADHDKGVILSTAEGAAIISDNTLFWQNTDDGFRGNNPVDGDPTFLDAANDDYHIGSGSAAIDAGIDSTTTTDLDGTPRPNGMAPDIGAYEYAATPFSCSGDNVIVNYDFGQIKPVVCTATGSITTQNKVNILPGADVSFHAGSGITLLNGFAVKHHAVFHASIIP</sequence>
<dbReference type="EMBL" id="DRLF01000223">
    <property type="protein sequence ID" value="HEC06448.1"/>
    <property type="molecule type" value="Genomic_DNA"/>
</dbReference>
<organism evidence="2">
    <name type="scientific">Thiolapillus brandeum</name>
    <dbReference type="NCBI Taxonomy" id="1076588"/>
    <lineage>
        <taxon>Bacteria</taxon>
        <taxon>Pseudomonadati</taxon>
        <taxon>Pseudomonadota</taxon>
        <taxon>Gammaproteobacteria</taxon>
        <taxon>Chromatiales</taxon>
        <taxon>Sedimenticolaceae</taxon>
        <taxon>Thiolapillus</taxon>
    </lineage>
</organism>
<dbReference type="NCBIfam" id="NF041518">
    <property type="entry name" value="choice_anch_Q"/>
    <property type="match status" value="1"/>
</dbReference>
<dbReference type="InterPro" id="IPR055015">
    <property type="entry name" value="GCX_COOH"/>
</dbReference>
<dbReference type="InterPro" id="IPR011050">
    <property type="entry name" value="Pectin_lyase_fold/virulence"/>
</dbReference>
<dbReference type="AlphaFoldDB" id="A0A831RXZ1"/>
<evidence type="ECO:0000313" key="2">
    <source>
        <dbReference type="EMBL" id="HEC06448.1"/>
    </source>
</evidence>
<dbReference type="SMART" id="SM00710">
    <property type="entry name" value="PbH1"/>
    <property type="match status" value="8"/>
</dbReference>
<accession>A0A831RXZ1</accession>
<dbReference type="InterPro" id="IPR012334">
    <property type="entry name" value="Pectin_lyas_fold"/>
</dbReference>
<dbReference type="InterPro" id="IPR006626">
    <property type="entry name" value="PbH1"/>
</dbReference>
<dbReference type="InterPro" id="IPR039448">
    <property type="entry name" value="Beta_helix"/>
</dbReference>
<dbReference type="Pfam" id="PF13229">
    <property type="entry name" value="Beta_helix"/>
    <property type="match status" value="1"/>
</dbReference>
<feature type="domain" description="Right handed beta helix" evidence="1">
    <location>
        <begin position="264"/>
        <end position="394"/>
    </location>
</feature>
<reference evidence="2" key="1">
    <citation type="journal article" date="2020" name="mSystems">
        <title>Genome- and Community-Level Interaction Insights into Carbon Utilization and Element Cycling Functions of Hydrothermarchaeota in Hydrothermal Sediment.</title>
        <authorList>
            <person name="Zhou Z."/>
            <person name="Liu Y."/>
            <person name="Xu W."/>
            <person name="Pan J."/>
            <person name="Luo Z.H."/>
            <person name="Li M."/>
        </authorList>
    </citation>
    <scope>NUCLEOTIDE SEQUENCE [LARGE SCALE GENOMIC DNA]</scope>
    <source>
        <strain evidence="2">HyVt-458</strain>
    </source>
</reference>